<dbReference type="RefSeq" id="WP_148807965.1">
    <property type="nucleotide sequence ID" value="NZ_CP042243.1"/>
</dbReference>
<dbReference type="Proteomes" id="UP000324646">
    <property type="component" value="Chromosome"/>
</dbReference>
<dbReference type="OrthoDB" id="9798941at2"/>
<keyword evidence="3" id="KW-0808">Transferase</keyword>
<organism evidence="3 4">
    <name type="scientific">Crassaminicella thermophila</name>
    <dbReference type="NCBI Taxonomy" id="2599308"/>
    <lineage>
        <taxon>Bacteria</taxon>
        <taxon>Bacillati</taxon>
        <taxon>Bacillota</taxon>
        <taxon>Clostridia</taxon>
        <taxon>Eubacteriales</taxon>
        <taxon>Clostridiaceae</taxon>
        <taxon>Crassaminicella</taxon>
    </lineage>
</organism>
<reference evidence="3 4" key="1">
    <citation type="submission" date="2019-07" db="EMBL/GenBank/DDBJ databases">
        <title>Complete genome of Crassaminicella thermophila SY095.</title>
        <authorList>
            <person name="Li X."/>
        </authorList>
    </citation>
    <scope>NUCLEOTIDE SEQUENCE [LARGE SCALE GENOMIC DNA]</scope>
    <source>
        <strain evidence="3 4">SY095</strain>
    </source>
</reference>
<name>A0A5C0SA73_CRATE</name>
<dbReference type="InterPro" id="IPR036890">
    <property type="entry name" value="HATPase_C_sf"/>
</dbReference>
<gene>
    <name evidence="3" type="ORF">FQB35_00045</name>
</gene>
<dbReference type="SUPFAM" id="SSF55874">
    <property type="entry name" value="ATPase domain of HSP90 chaperone/DNA topoisomerase II/histidine kinase"/>
    <property type="match status" value="1"/>
</dbReference>
<keyword evidence="3" id="KW-0418">Kinase</keyword>
<evidence type="ECO:0000313" key="4">
    <source>
        <dbReference type="Proteomes" id="UP000324646"/>
    </source>
</evidence>
<dbReference type="CDD" id="cd16936">
    <property type="entry name" value="HATPase_RsbW-like"/>
    <property type="match status" value="1"/>
</dbReference>
<dbReference type="InterPro" id="IPR050267">
    <property type="entry name" value="Anti-sigma-factor_SerPK"/>
</dbReference>
<evidence type="ECO:0000313" key="3">
    <source>
        <dbReference type="EMBL" id="QEK10890.1"/>
    </source>
</evidence>
<dbReference type="Pfam" id="PF13581">
    <property type="entry name" value="HATPase_c_2"/>
    <property type="match status" value="1"/>
</dbReference>
<dbReference type="KEGG" id="crs:FQB35_00045"/>
<evidence type="ECO:0000259" key="2">
    <source>
        <dbReference type="Pfam" id="PF13581"/>
    </source>
</evidence>
<dbReference type="EMBL" id="CP042243">
    <property type="protein sequence ID" value="QEK10890.1"/>
    <property type="molecule type" value="Genomic_DNA"/>
</dbReference>
<proteinExistence type="predicted"/>
<dbReference type="AlphaFoldDB" id="A0A5C0SA73"/>
<keyword evidence="1" id="KW-0723">Serine/threonine-protein kinase</keyword>
<protein>
    <submittedName>
        <fullName evidence="3">Histidine kinase</fullName>
    </submittedName>
</protein>
<dbReference type="InterPro" id="IPR003594">
    <property type="entry name" value="HATPase_dom"/>
</dbReference>
<feature type="domain" description="Histidine kinase/HSP90-like ATPase" evidence="2">
    <location>
        <begin position="22"/>
        <end position="144"/>
    </location>
</feature>
<dbReference type="Gene3D" id="3.30.565.10">
    <property type="entry name" value="Histidine kinase-like ATPase, C-terminal domain"/>
    <property type="match status" value="1"/>
</dbReference>
<keyword evidence="4" id="KW-1185">Reference proteome</keyword>
<accession>A0A5C0SA73</accession>
<evidence type="ECO:0000256" key="1">
    <source>
        <dbReference type="ARBA" id="ARBA00022527"/>
    </source>
</evidence>
<dbReference type="GO" id="GO:0004674">
    <property type="term" value="F:protein serine/threonine kinase activity"/>
    <property type="evidence" value="ECO:0007669"/>
    <property type="project" value="UniProtKB-KW"/>
</dbReference>
<sequence>MYNNKIIEKVEKEMTDHFSISVPSKPEYVHVVRLTASAIASRMGFDIEQIEDIKVAIAEACTNAIEHGLCYNKQNFDINFFVDDEKMTIEVFDRGHGFESSQLKEPDLTSPKEGGLGIFIIKSLMDEVEILSDIGKGTMIKMIKYLGDDF</sequence>
<dbReference type="PANTHER" id="PTHR35526:SF3">
    <property type="entry name" value="ANTI-SIGMA-F FACTOR RSBW"/>
    <property type="match status" value="1"/>
</dbReference>
<dbReference type="PANTHER" id="PTHR35526">
    <property type="entry name" value="ANTI-SIGMA-F FACTOR RSBW-RELATED"/>
    <property type="match status" value="1"/>
</dbReference>